<evidence type="ECO:0000256" key="1">
    <source>
        <dbReference type="ARBA" id="ARBA00004123"/>
    </source>
</evidence>
<dbReference type="PANTHER" id="PTHR15116:SF16">
    <property type="entry name" value="DEFECTIVE PROVENTRICULUS, ISOFORM A"/>
    <property type="match status" value="1"/>
</dbReference>
<keyword evidence="2 3" id="KW-0539">Nucleus</keyword>
<evidence type="ECO:0000256" key="2">
    <source>
        <dbReference type="PROSITE-ProRule" id="PRU00108"/>
    </source>
</evidence>
<dbReference type="InterPro" id="IPR039673">
    <property type="entry name" value="SATB1/SATB2"/>
</dbReference>
<dbReference type="CDD" id="cd00086">
    <property type="entry name" value="homeodomain"/>
    <property type="match status" value="2"/>
</dbReference>
<organism evidence="6">
    <name type="scientific">Medioppia subpectinata</name>
    <dbReference type="NCBI Taxonomy" id="1979941"/>
    <lineage>
        <taxon>Eukaryota</taxon>
        <taxon>Metazoa</taxon>
        <taxon>Ecdysozoa</taxon>
        <taxon>Arthropoda</taxon>
        <taxon>Chelicerata</taxon>
        <taxon>Arachnida</taxon>
        <taxon>Acari</taxon>
        <taxon>Acariformes</taxon>
        <taxon>Sarcoptiformes</taxon>
        <taxon>Oribatida</taxon>
        <taxon>Brachypylina</taxon>
        <taxon>Oppioidea</taxon>
        <taxon>Oppiidae</taxon>
        <taxon>Medioppia</taxon>
    </lineage>
</organism>
<evidence type="ECO:0000259" key="5">
    <source>
        <dbReference type="PROSITE" id="PS50071"/>
    </source>
</evidence>
<dbReference type="Gene3D" id="1.10.10.60">
    <property type="entry name" value="Homeodomain-like"/>
    <property type="match status" value="2"/>
</dbReference>
<feature type="compositionally biased region" description="Polar residues" evidence="4">
    <location>
        <begin position="191"/>
        <end position="204"/>
    </location>
</feature>
<evidence type="ECO:0000256" key="3">
    <source>
        <dbReference type="RuleBase" id="RU000682"/>
    </source>
</evidence>
<dbReference type="FunFam" id="1.10.10.60:FF:000169">
    <property type="entry name" value="DNA-binding protein SATB1"/>
    <property type="match status" value="2"/>
</dbReference>
<feature type="DNA-binding region" description="Homeobox" evidence="2">
    <location>
        <begin position="108"/>
        <end position="177"/>
    </location>
</feature>
<dbReference type="InterPro" id="IPR009057">
    <property type="entry name" value="Homeodomain-like_sf"/>
</dbReference>
<name>A0A7R9L5L1_9ACAR</name>
<evidence type="ECO:0000313" key="6">
    <source>
        <dbReference type="EMBL" id="CAD7635329.1"/>
    </source>
</evidence>
<proteinExistence type="predicted"/>
<feature type="domain" description="Homeobox" evidence="5">
    <location>
        <begin position="329"/>
        <end position="399"/>
    </location>
</feature>
<feature type="domain" description="Homeobox" evidence="5">
    <location>
        <begin position="106"/>
        <end position="176"/>
    </location>
</feature>
<protein>
    <recommendedName>
        <fullName evidence="5">Homeobox domain-containing protein</fullName>
    </recommendedName>
</protein>
<dbReference type="EMBL" id="OC871169">
    <property type="protein sequence ID" value="CAD7635329.1"/>
    <property type="molecule type" value="Genomic_DNA"/>
</dbReference>
<dbReference type="EMBL" id="CAJPIZ010016594">
    <property type="protein sequence ID" value="CAG2115759.1"/>
    <property type="molecule type" value="Genomic_DNA"/>
</dbReference>
<dbReference type="SUPFAM" id="SSF46689">
    <property type="entry name" value="Homeodomain-like"/>
    <property type="match status" value="2"/>
</dbReference>
<keyword evidence="2 3" id="KW-0371">Homeobox</keyword>
<dbReference type="GO" id="GO:0006338">
    <property type="term" value="P:chromatin remodeling"/>
    <property type="evidence" value="ECO:0007669"/>
    <property type="project" value="InterPro"/>
</dbReference>
<dbReference type="GO" id="GO:0000978">
    <property type="term" value="F:RNA polymerase II cis-regulatory region sequence-specific DNA binding"/>
    <property type="evidence" value="ECO:0007669"/>
    <property type="project" value="TreeGrafter"/>
</dbReference>
<dbReference type="OrthoDB" id="10052721at2759"/>
<evidence type="ECO:0000256" key="4">
    <source>
        <dbReference type="SAM" id="MobiDB-lite"/>
    </source>
</evidence>
<dbReference type="GO" id="GO:0005634">
    <property type="term" value="C:nucleus"/>
    <property type="evidence" value="ECO:0007669"/>
    <property type="project" value="UniProtKB-SubCell"/>
</dbReference>
<sequence>QILNGLCRSGRAEQEITDEMRRRFDQWYLQQFFTQYRQIAIAAQQPNHRRTPTDPLLIDLNATTNGDHLHQSMANNGSNHSPDKHPALMTISSPSNNQQHQHMGSVRTRIRTSFDPELELPKLHRWFSENRHPSRAQVMEYVKELNSLESRKGRKPLDINNVVYWFKNARAAHKRQELKFMGDPSGADGLSNGNSPGKTGSDTSGKCGDDSNRNGSAIDDYYSLDEDSSHDATETLDLSMRPSKRARSDSPTDNDGDYIITAVKHDDDIQNDTEQMDRNDGSSDCSDGDESDDEKEYIDNMTHPFPSMVHMNNNSNNISSLPESPDGRRIRRSRTFIDPMSEVPRLEHWFSVNTHPAHSQIVRYTDELNNLAYRQKFPKLEPKNIQFWFKNRRAKFKRNLSVPTTTHLTSQSSALNIERLINAH</sequence>
<gene>
    <name evidence="6" type="ORF">OSB1V03_LOCUS15720</name>
</gene>
<feature type="non-terminal residue" evidence="6">
    <location>
        <position position="1"/>
    </location>
</feature>
<dbReference type="AlphaFoldDB" id="A0A7R9L5L1"/>
<dbReference type="PANTHER" id="PTHR15116">
    <property type="entry name" value="DNA-BINDING PROTEIN SATB FAMILY MEMBER"/>
    <property type="match status" value="1"/>
</dbReference>
<dbReference type="SMART" id="SM00389">
    <property type="entry name" value="HOX"/>
    <property type="match status" value="2"/>
</dbReference>
<keyword evidence="7" id="KW-1185">Reference proteome</keyword>
<dbReference type="InterPro" id="IPR001356">
    <property type="entry name" value="HD"/>
</dbReference>
<comment type="subcellular location">
    <subcellularLocation>
        <location evidence="1 2 3">Nucleus</location>
    </subcellularLocation>
</comment>
<dbReference type="GO" id="GO:0000981">
    <property type="term" value="F:DNA-binding transcription factor activity, RNA polymerase II-specific"/>
    <property type="evidence" value="ECO:0007669"/>
    <property type="project" value="TreeGrafter"/>
</dbReference>
<dbReference type="Pfam" id="PF00046">
    <property type="entry name" value="Homeodomain"/>
    <property type="match status" value="2"/>
</dbReference>
<reference evidence="6" key="1">
    <citation type="submission" date="2020-11" db="EMBL/GenBank/DDBJ databases">
        <authorList>
            <person name="Tran Van P."/>
        </authorList>
    </citation>
    <scope>NUCLEOTIDE SEQUENCE</scope>
</reference>
<evidence type="ECO:0000313" key="7">
    <source>
        <dbReference type="Proteomes" id="UP000759131"/>
    </source>
</evidence>
<dbReference type="Proteomes" id="UP000759131">
    <property type="component" value="Unassembled WGS sequence"/>
</dbReference>
<feature type="compositionally biased region" description="Acidic residues" evidence="4">
    <location>
        <begin position="286"/>
        <end position="296"/>
    </location>
</feature>
<feature type="DNA-binding region" description="Homeobox" evidence="2">
    <location>
        <begin position="331"/>
        <end position="400"/>
    </location>
</feature>
<keyword evidence="2 3" id="KW-0238">DNA-binding</keyword>
<accession>A0A7R9L5L1</accession>
<dbReference type="PROSITE" id="PS50071">
    <property type="entry name" value="HOMEOBOX_2"/>
    <property type="match status" value="2"/>
</dbReference>
<feature type="region of interest" description="Disordered" evidence="4">
    <location>
        <begin position="180"/>
        <end position="297"/>
    </location>
</feature>